<evidence type="ECO:0000313" key="5">
    <source>
        <dbReference type="EMBL" id="KVW97012.1"/>
    </source>
</evidence>
<organism evidence="5 6">
    <name type="scientific">Thiobacillus denitrificans</name>
    <dbReference type="NCBI Taxonomy" id="36861"/>
    <lineage>
        <taxon>Bacteria</taxon>
        <taxon>Pseudomonadati</taxon>
        <taxon>Pseudomonadota</taxon>
        <taxon>Betaproteobacteria</taxon>
        <taxon>Nitrosomonadales</taxon>
        <taxon>Thiobacillaceae</taxon>
        <taxon>Thiobacillus</taxon>
    </lineage>
</organism>
<dbReference type="PANTHER" id="PTHR33619">
    <property type="entry name" value="POLYSACCHARIDE EXPORT PROTEIN GFCE-RELATED"/>
    <property type="match status" value="1"/>
</dbReference>
<keyword evidence="1 2" id="KW-0732">Signal</keyword>
<comment type="caution">
    <text evidence="5">The sequence shown here is derived from an EMBL/GenBank/DDBJ whole genome shotgun (WGS) entry which is preliminary data.</text>
</comment>
<evidence type="ECO:0000256" key="2">
    <source>
        <dbReference type="SAM" id="SignalP"/>
    </source>
</evidence>
<keyword evidence="6" id="KW-1185">Reference proteome</keyword>
<dbReference type="InterPro" id="IPR017477">
    <property type="entry name" value="PEP-CTERM_polysacc_export"/>
</dbReference>
<dbReference type="NCBIfam" id="TIGR03027">
    <property type="entry name" value="pepcterm_export"/>
    <property type="match status" value="1"/>
</dbReference>
<gene>
    <name evidence="5" type="ORF">ABW22_06275</name>
</gene>
<dbReference type="STRING" id="1123392.GCA_000376425_00821"/>
<proteinExistence type="predicted"/>
<dbReference type="GO" id="GO:0015159">
    <property type="term" value="F:polysaccharide transmembrane transporter activity"/>
    <property type="evidence" value="ECO:0007669"/>
    <property type="project" value="InterPro"/>
</dbReference>
<dbReference type="InterPro" id="IPR003715">
    <property type="entry name" value="Poly_export_N"/>
</dbReference>
<feature type="domain" description="Soluble ligand binding" evidence="4">
    <location>
        <begin position="124"/>
        <end position="172"/>
    </location>
</feature>
<dbReference type="InterPro" id="IPR049712">
    <property type="entry name" value="Poly_export"/>
</dbReference>
<evidence type="ECO:0000259" key="3">
    <source>
        <dbReference type="Pfam" id="PF02563"/>
    </source>
</evidence>
<accession>A0A106BQY0</accession>
<protein>
    <submittedName>
        <fullName evidence="5">Sugar ABC transporter substrate-binding protein</fullName>
    </submittedName>
</protein>
<dbReference type="PATRIC" id="fig|36861.3.peg.720"/>
<dbReference type="RefSeq" id="WP_059753372.1">
    <property type="nucleotide sequence ID" value="NZ_LDUG01000018.1"/>
</dbReference>
<reference evidence="5 6" key="1">
    <citation type="journal article" date="2015" name="Appl. Environ. Microbiol.">
        <title>Aerobic and Anaerobic Thiosulfate Oxidation by a Cold-Adapted, Subglacial Chemoautotroph.</title>
        <authorList>
            <person name="Harrold Z.R."/>
            <person name="Skidmore M.L."/>
            <person name="Hamilton T.L."/>
            <person name="Desch L."/>
            <person name="Amada K."/>
            <person name="van Gelder W."/>
            <person name="Glover K."/>
            <person name="Roden E.E."/>
            <person name="Boyd E.S."/>
        </authorList>
    </citation>
    <scope>NUCLEOTIDE SEQUENCE [LARGE SCALE GENOMIC DNA]</scope>
    <source>
        <strain evidence="5 6">RG</strain>
    </source>
</reference>
<dbReference type="InterPro" id="IPR019554">
    <property type="entry name" value="Soluble_ligand-bd"/>
</dbReference>
<dbReference type="Pfam" id="PF02563">
    <property type="entry name" value="Poly_export"/>
    <property type="match status" value="1"/>
</dbReference>
<dbReference type="PROSITE" id="PS51257">
    <property type="entry name" value="PROKAR_LIPOPROTEIN"/>
    <property type="match status" value="1"/>
</dbReference>
<feature type="domain" description="Polysaccharide export protein N-terminal" evidence="3">
    <location>
        <begin position="41"/>
        <end position="112"/>
    </location>
</feature>
<dbReference type="Proteomes" id="UP000064243">
    <property type="component" value="Unassembled WGS sequence"/>
</dbReference>
<dbReference type="AlphaFoldDB" id="A0A106BQY0"/>
<dbReference type="Gene3D" id="3.10.560.10">
    <property type="entry name" value="Outer membrane lipoprotein wza domain like"/>
    <property type="match status" value="1"/>
</dbReference>
<feature type="signal peptide" evidence="2">
    <location>
        <begin position="1"/>
        <end position="24"/>
    </location>
</feature>
<dbReference type="Pfam" id="PF10531">
    <property type="entry name" value="SLBB"/>
    <property type="match status" value="1"/>
</dbReference>
<dbReference type="Gene3D" id="3.30.1950.10">
    <property type="entry name" value="wza like domain"/>
    <property type="match status" value="1"/>
</dbReference>
<evidence type="ECO:0000313" key="6">
    <source>
        <dbReference type="Proteomes" id="UP000064243"/>
    </source>
</evidence>
<dbReference type="EMBL" id="LDUG01000018">
    <property type="protein sequence ID" value="KVW97012.1"/>
    <property type="molecule type" value="Genomic_DNA"/>
</dbReference>
<evidence type="ECO:0000256" key="1">
    <source>
        <dbReference type="ARBA" id="ARBA00022729"/>
    </source>
</evidence>
<evidence type="ECO:0000259" key="4">
    <source>
        <dbReference type="Pfam" id="PF10531"/>
    </source>
</evidence>
<name>A0A106BQY0_THIDE</name>
<sequence length="207" mass="22354">MFTINKHIARAGVVLAVAAMTGCAGTPTYPPAPERTGQFDWNYLVGPGDSVNVFVWRNPEVSGNFPVRPDGKMTMNLIEDLQASGKTPTQLARDIEKALAKYIQEPIVTVIVGGGVGPFDQQLRVVGEAAKPQALNYREKMSLIDLMIAVGGLTDFAAGNKAYILRTENGKQERLGVRLEDLLRGGDISANVDMRPGDVLVVPESLF</sequence>
<feature type="chain" id="PRO_5007125724" evidence="2">
    <location>
        <begin position="25"/>
        <end position="207"/>
    </location>
</feature>
<dbReference type="OrthoDB" id="9815244at2"/>
<dbReference type="PANTHER" id="PTHR33619:SF3">
    <property type="entry name" value="POLYSACCHARIDE EXPORT PROTEIN GFCE-RELATED"/>
    <property type="match status" value="1"/>
</dbReference>